<dbReference type="InterPro" id="IPR000571">
    <property type="entry name" value="Znf_CCCH"/>
</dbReference>
<keyword evidence="4 6" id="KW-0862">Zinc</keyword>
<feature type="region of interest" description="Disordered" evidence="7">
    <location>
        <begin position="119"/>
        <end position="246"/>
    </location>
</feature>
<evidence type="ECO:0000313" key="9">
    <source>
        <dbReference type="EMBL" id="KAK1306669.1"/>
    </source>
</evidence>
<dbReference type="Pfam" id="PF14608">
    <property type="entry name" value="zf-CCCH_2"/>
    <property type="match status" value="1"/>
</dbReference>
<proteinExistence type="predicted"/>
<feature type="zinc finger region" description="C3H1-type" evidence="6">
    <location>
        <begin position="44"/>
        <end position="70"/>
    </location>
</feature>
<dbReference type="InterPro" id="IPR041686">
    <property type="entry name" value="Znf-CCCH_3"/>
</dbReference>
<keyword evidence="5" id="KW-0238">DNA-binding</keyword>
<accession>A0AAV9E0J1</accession>
<dbReference type="Pfam" id="PF15663">
    <property type="entry name" value="zf-CCCH_3"/>
    <property type="match status" value="1"/>
</dbReference>
<evidence type="ECO:0000259" key="8">
    <source>
        <dbReference type="PROSITE" id="PS50103"/>
    </source>
</evidence>
<feature type="compositionally biased region" description="Polar residues" evidence="7">
    <location>
        <begin position="157"/>
        <end position="167"/>
    </location>
</feature>
<dbReference type="GO" id="GO:0003677">
    <property type="term" value="F:DNA binding"/>
    <property type="evidence" value="ECO:0007669"/>
    <property type="project" value="UniProtKB-KW"/>
</dbReference>
<feature type="compositionally biased region" description="Basic and acidic residues" evidence="7">
    <location>
        <begin position="345"/>
        <end position="359"/>
    </location>
</feature>
<evidence type="ECO:0000256" key="3">
    <source>
        <dbReference type="ARBA" id="ARBA00022771"/>
    </source>
</evidence>
<dbReference type="AlphaFoldDB" id="A0AAV9E0J1"/>
<dbReference type="EMBL" id="JAUJYO010000010">
    <property type="protein sequence ID" value="KAK1306669.1"/>
    <property type="molecule type" value="Genomic_DNA"/>
</dbReference>
<feature type="domain" description="C3H1-type" evidence="8">
    <location>
        <begin position="44"/>
        <end position="70"/>
    </location>
</feature>
<feature type="region of interest" description="Disordered" evidence="7">
    <location>
        <begin position="376"/>
        <end position="481"/>
    </location>
</feature>
<keyword evidence="10" id="KW-1185">Reference proteome</keyword>
<organism evidence="9 10">
    <name type="scientific">Acorus calamus</name>
    <name type="common">Sweet flag</name>
    <dbReference type="NCBI Taxonomy" id="4465"/>
    <lineage>
        <taxon>Eukaryota</taxon>
        <taxon>Viridiplantae</taxon>
        <taxon>Streptophyta</taxon>
        <taxon>Embryophyta</taxon>
        <taxon>Tracheophyta</taxon>
        <taxon>Spermatophyta</taxon>
        <taxon>Magnoliopsida</taxon>
        <taxon>Liliopsida</taxon>
        <taxon>Acoraceae</taxon>
        <taxon>Acorus</taxon>
    </lineage>
</organism>
<feature type="compositionally biased region" description="Basic residues" evidence="7">
    <location>
        <begin position="389"/>
        <end position="406"/>
    </location>
</feature>
<dbReference type="PROSITE" id="PS50103">
    <property type="entry name" value="ZF_C3H1"/>
    <property type="match status" value="3"/>
</dbReference>
<dbReference type="PANTHER" id="PTHR15725:SF0">
    <property type="entry name" value="ZINC FINGER CCCH DOMAIN-CONTAINING PROTEIN 32-LIKE"/>
    <property type="match status" value="1"/>
</dbReference>
<keyword evidence="1 6" id="KW-0479">Metal-binding</keyword>
<reference evidence="9" key="1">
    <citation type="journal article" date="2023" name="Nat. Commun.">
        <title>Diploid and tetraploid genomes of Acorus and the evolution of monocots.</title>
        <authorList>
            <person name="Ma L."/>
            <person name="Liu K.W."/>
            <person name="Li Z."/>
            <person name="Hsiao Y.Y."/>
            <person name="Qi Y."/>
            <person name="Fu T."/>
            <person name="Tang G.D."/>
            <person name="Zhang D."/>
            <person name="Sun W.H."/>
            <person name="Liu D.K."/>
            <person name="Li Y."/>
            <person name="Chen G.Z."/>
            <person name="Liu X.D."/>
            <person name="Liao X.Y."/>
            <person name="Jiang Y.T."/>
            <person name="Yu X."/>
            <person name="Hao Y."/>
            <person name="Huang J."/>
            <person name="Zhao X.W."/>
            <person name="Ke S."/>
            <person name="Chen Y.Y."/>
            <person name="Wu W.L."/>
            <person name="Hsu J.L."/>
            <person name="Lin Y.F."/>
            <person name="Huang M.D."/>
            <person name="Li C.Y."/>
            <person name="Huang L."/>
            <person name="Wang Z.W."/>
            <person name="Zhao X."/>
            <person name="Zhong W.Y."/>
            <person name="Peng D.H."/>
            <person name="Ahmad S."/>
            <person name="Lan S."/>
            <person name="Zhang J.S."/>
            <person name="Tsai W.C."/>
            <person name="Van de Peer Y."/>
            <person name="Liu Z.J."/>
        </authorList>
    </citation>
    <scope>NUCLEOTIDE SEQUENCE</scope>
    <source>
        <strain evidence="9">CP</strain>
    </source>
</reference>
<evidence type="ECO:0000256" key="6">
    <source>
        <dbReference type="PROSITE-ProRule" id="PRU00723"/>
    </source>
</evidence>
<feature type="compositionally biased region" description="Basic and acidic residues" evidence="7">
    <location>
        <begin position="451"/>
        <end position="465"/>
    </location>
</feature>
<protein>
    <submittedName>
        <fullName evidence="9">Zinc finger CCCH domain-containing protein 32</fullName>
    </submittedName>
</protein>
<feature type="compositionally biased region" description="Polar residues" evidence="7">
    <location>
        <begin position="119"/>
        <end position="128"/>
    </location>
</feature>
<evidence type="ECO:0000256" key="7">
    <source>
        <dbReference type="SAM" id="MobiDB-lite"/>
    </source>
</evidence>
<feature type="domain" description="C3H1-type" evidence="8">
    <location>
        <begin position="13"/>
        <end position="42"/>
    </location>
</feature>
<keyword evidence="2" id="KW-0677">Repeat</keyword>
<dbReference type="SMART" id="SM00356">
    <property type="entry name" value="ZnF_C3H1"/>
    <property type="match status" value="3"/>
</dbReference>
<evidence type="ECO:0000256" key="4">
    <source>
        <dbReference type="ARBA" id="ARBA00022833"/>
    </source>
</evidence>
<evidence type="ECO:0000256" key="2">
    <source>
        <dbReference type="ARBA" id="ARBA00022737"/>
    </source>
</evidence>
<dbReference type="Gene3D" id="4.10.1000.10">
    <property type="entry name" value="Zinc finger, CCCH-type"/>
    <property type="match status" value="1"/>
</dbReference>
<gene>
    <name evidence="9" type="ORF">QJS10_CPA10g00395</name>
</gene>
<keyword evidence="3 6" id="KW-0863">Zinc-finger</keyword>
<dbReference type="GO" id="GO:0003729">
    <property type="term" value="F:mRNA binding"/>
    <property type="evidence" value="ECO:0007669"/>
    <property type="project" value="TreeGrafter"/>
</dbReference>
<feature type="zinc finger region" description="C3H1-type" evidence="6">
    <location>
        <begin position="13"/>
        <end position="42"/>
    </location>
</feature>
<feature type="compositionally biased region" description="Polar residues" evidence="7">
    <location>
        <begin position="138"/>
        <end position="148"/>
    </location>
</feature>
<feature type="domain" description="C3H1-type" evidence="8">
    <location>
        <begin position="86"/>
        <end position="113"/>
    </location>
</feature>
<sequence length="513" mass="58090">MAVSATSVEDEIQKRNTDCVYFLASPLTCKKGSECEYRHSELARLNPRDCWYWLAGNCINPACSFRHPPLEGLSESSHPVQPTVTEKMNVPCYFFFNAYCNKGNLCQFLHGPPTITVPPQKSLHSASGLQADHPPDNKASTGSDTGSASVEVPTNFFEGTSKASAAPTNDIVVSERSPSLQPSIPECDEASMGKLLENPPEYTDGGESPEQASDPGEREERWESSPGFDVLVDDGSDQLPYDEERDYPLDGKHHLFPYEYKEMVGYEDQMDKMLYDHSMYGSYDHVDDVYIPDHVHGERMLSTEPRERRRFPSRREIVINDHDDGLDLRDQLRKQRRNGQGPPCRRRDGERSVRHGREIHRRLVSEVGMNVISSLHSESDHSGFNGGVGRRRWSGRLQRSRSRSRQRQRERERERRRQMRRSPRLTSEIANERRPIQADAGFSGPKTLAQIKEEKRAAEAARDGGPKPASNDNGESVVKPLMEDFDGDFDYVDDDLFDDEEDGGLAKRILSEA</sequence>
<evidence type="ECO:0000256" key="1">
    <source>
        <dbReference type="ARBA" id="ARBA00022723"/>
    </source>
</evidence>
<feature type="zinc finger region" description="C3H1-type" evidence="6">
    <location>
        <begin position="86"/>
        <end position="113"/>
    </location>
</feature>
<name>A0AAV9E0J1_ACOCL</name>
<feature type="region of interest" description="Disordered" evidence="7">
    <location>
        <begin position="326"/>
        <end position="359"/>
    </location>
</feature>
<dbReference type="PANTHER" id="PTHR15725">
    <property type="entry name" value="ZN-FINGER, C-X8-C-X5-C-X3-H TYPE-CONTAINING"/>
    <property type="match status" value="1"/>
</dbReference>
<reference evidence="9" key="2">
    <citation type="submission" date="2023-06" db="EMBL/GenBank/DDBJ databases">
        <authorList>
            <person name="Ma L."/>
            <person name="Liu K.-W."/>
            <person name="Li Z."/>
            <person name="Hsiao Y.-Y."/>
            <person name="Qi Y."/>
            <person name="Fu T."/>
            <person name="Tang G."/>
            <person name="Zhang D."/>
            <person name="Sun W.-H."/>
            <person name="Liu D.-K."/>
            <person name="Li Y."/>
            <person name="Chen G.-Z."/>
            <person name="Liu X.-D."/>
            <person name="Liao X.-Y."/>
            <person name="Jiang Y.-T."/>
            <person name="Yu X."/>
            <person name="Hao Y."/>
            <person name="Huang J."/>
            <person name="Zhao X.-W."/>
            <person name="Ke S."/>
            <person name="Chen Y.-Y."/>
            <person name="Wu W.-L."/>
            <person name="Hsu J.-L."/>
            <person name="Lin Y.-F."/>
            <person name="Huang M.-D."/>
            <person name="Li C.-Y."/>
            <person name="Huang L."/>
            <person name="Wang Z.-W."/>
            <person name="Zhao X."/>
            <person name="Zhong W.-Y."/>
            <person name="Peng D.-H."/>
            <person name="Ahmad S."/>
            <person name="Lan S."/>
            <person name="Zhang J.-S."/>
            <person name="Tsai W.-C."/>
            <person name="Van De Peer Y."/>
            <person name="Liu Z.-J."/>
        </authorList>
    </citation>
    <scope>NUCLEOTIDE SEQUENCE</scope>
    <source>
        <strain evidence="9">CP</strain>
        <tissue evidence="9">Leaves</tissue>
    </source>
</reference>
<dbReference type="FunFam" id="4.10.1000.10:FF:000021">
    <property type="entry name" value="Zinc finger CCCH domain-containing protein 17"/>
    <property type="match status" value="1"/>
</dbReference>
<evidence type="ECO:0000256" key="5">
    <source>
        <dbReference type="ARBA" id="ARBA00023125"/>
    </source>
</evidence>
<feature type="compositionally biased region" description="Acidic residues" evidence="7">
    <location>
        <begin position="231"/>
        <end position="245"/>
    </location>
</feature>
<evidence type="ECO:0000313" key="10">
    <source>
        <dbReference type="Proteomes" id="UP001180020"/>
    </source>
</evidence>
<dbReference type="Proteomes" id="UP001180020">
    <property type="component" value="Unassembled WGS sequence"/>
</dbReference>
<comment type="caution">
    <text evidence="9">The sequence shown here is derived from an EMBL/GenBank/DDBJ whole genome shotgun (WGS) entry which is preliminary data.</text>
</comment>
<dbReference type="GO" id="GO:0008270">
    <property type="term" value="F:zinc ion binding"/>
    <property type="evidence" value="ECO:0007669"/>
    <property type="project" value="UniProtKB-KW"/>
</dbReference>